<evidence type="ECO:0000313" key="3">
    <source>
        <dbReference type="EMBL" id="TDK32552.1"/>
    </source>
</evidence>
<sequence length="167" mass="17672">MRATLMLALLALPLAGHAADCSSLDTRAARPLQATVLEPISPELAAPSYRLGSGAVLSRAYDDAQSAEQVVLRLEIEKCQNVAMAAPAAGAVRANDPAAYVKQTEFDNTPYRFNMTQGGKRMTADDFDAWVKANGYTVGSRRVDPNAPVTPPAETVQPGEATSPPSE</sequence>
<feature type="chain" id="PRO_5020952595" description="Secreted protein" evidence="2">
    <location>
        <begin position="19"/>
        <end position="167"/>
    </location>
</feature>
<evidence type="ECO:0000256" key="1">
    <source>
        <dbReference type="SAM" id="MobiDB-lite"/>
    </source>
</evidence>
<evidence type="ECO:0008006" key="5">
    <source>
        <dbReference type="Google" id="ProtNLM"/>
    </source>
</evidence>
<proteinExistence type="predicted"/>
<dbReference type="EMBL" id="SMTG01000002">
    <property type="protein sequence ID" value="TDK32552.1"/>
    <property type="molecule type" value="Genomic_DNA"/>
</dbReference>
<accession>A0A4V6PLV4</accession>
<keyword evidence="2" id="KW-0732">Signal</keyword>
<reference evidence="3 4" key="1">
    <citation type="submission" date="2019-03" db="EMBL/GenBank/DDBJ databases">
        <title>Luteimonas zhaokaii sp.nov., isolated from the rectal contents of Plateau pika in Yushu, Qinghai Province, China.</title>
        <authorList>
            <person name="Zhang G."/>
        </authorList>
    </citation>
    <scope>NUCLEOTIDE SEQUENCE [LARGE SCALE GENOMIC DNA]</scope>
    <source>
        <strain evidence="3 4">THG-MD21</strain>
    </source>
</reference>
<evidence type="ECO:0000256" key="2">
    <source>
        <dbReference type="SAM" id="SignalP"/>
    </source>
</evidence>
<gene>
    <name evidence="3" type="ORF">E2F49_00270</name>
</gene>
<name>A0A4V6PLV4_9GAMM</name>
<comment type="caution">
    <text evidence="3">The sequence shown here is derived from an EMBL/GenBank/DDBJ whole genome shotgun (WGS) entry which is preliminary data.</text>
</comment>
<evidence type="ECO:0000313" key="4">
    <source>
        <dbReference type="Proteomes" id="UP000295543"/>
    </source>
</evidence>
<keyword evidence="4" id="KW-1185">Reference proteome</keyword>
<dbReference type="RefSeq" id="WP_133392141.1">
    <property type="nucleotide sequence ID" value="NZ_SMTG01000002.1"/>
</dbReference>
<dbReference type="OrthoDB" id="5966769at2"/>
<dbReference type="AlphaFoldDB" id="A0A4V6PLV4"/>
<organism evidence="3 4">
    <name type="scientific">Luteimonas terrae</name>
    <dbReference type="NCBI Taxonomy" id="1530191"/>
    <lineage>
        <taxon>Bacteria</taxon>
        <taxon>Pseudomonadati</taxon>
        <taxon>Pseudomonadota</taxon>
        <taxon>Gammaproteobacteria</taxon>
        <taxon>Lysobacterales</taxon>
        <taxon>Lysobacteraceae</taxon>
        <taxon>Luteimonas</taxon>
    </lineage>
</organism>
<feature type="region of interest" description="Disordered" evidence="1">
    <location>
        <begin position="140"/>
        <end position="167"/>
    </location>
</feature>
<feature type="signal peptide" evidence="2">
    <location>
        <begin position="1"/>
        <end position="18"/>
    </location>
</feature>
<protein>
    <recommendedName>
        <fullName evidence="5">Secreted protein</fullName>
    </recommendedName>
</protein>
<dbReference type="Proteomes" id="UP000295543">
    <property type="component" value="Unassembled WGS sequence"/>
</dbReference>